<proteinExistence type="predicted"/>
<feature type="compositionally biased region" description="Basic and acidic residues" evidence="1">
    <location>
        <begin position="367"/>
        <end position="384"/>
    </location>
</feature>
<dbReference type="GeneID" id="103327628"/>
<dbReference type="InterPro" id="IPR015915">
    <property type="entry name" value="Kelch-typ_b-propeller"/>
</dbReference>
<dbReference type="RefSeq" id="XP_008228190.1">
    <property type="nucleotide sequence ID" value="XM_008229968.2"/>
</dbReference>
<dbReference type="Proteomes" id="UP000694861">
    <property type="component" value="Linkage group LG4"/>
</dbReference>
<accession>A0ABM0NQ88</accession>
<organism evidence="2 3">
    <name type="scientific">Prunus mume</name>
    <name type="common">Japanese apricot</name>
    <name type="synonym">Armeniaca mume</name>
    <dbReference type="NCBI Taxonomy" id="102107"/>
    <lineage>
        <taxon>Eukaryota</taxon>
        <taxon>Viridiplantae</taxon>
        <taxon>Streptophyta</taxon>
        <taxon>Embryophyta</taxon>
        <taxon>Tracheophyta</taxon>
        <taxon>Spermatophyta</taxon>
        <taxon>Magnoliopsida</taxon>
        <taxon>eudicotyledons</taxon>
        <taxon>Gunneridae</taxon>
        <taxon>Pentapetalae</taxon>
        <taxon>rosids</taxon>
        <taxon>fabids</taxon>
        <taxon>Rosales</taxon>
        <taxon>Rosaceae</taxon>
        <taxon>Amygdaloideae</taxon>
        <taxon>Amygdaleae</taxon>
        <taxon>Prunus</taxon>
    </lineage>
</organism>
<reference evidence="3" key="2">
    <citation type="submission" date="2025-08" db="UniProtKB">
        <authorList>
            <consortium name="RefSeq"/>
        </authorList>
    </citation>
    <scope>IDENTIFICATION</scope>
</reference>
<protein>
    <submittedName>
        <fullName evidence="3">Uncharacterized protein LOC103327628 isoform X1</fullName>
    </submittedName>
</protein>
<dbReference type="SUPFAM" id="SSF117281">
    <property type="entry name" value="Kelch motif"/>
    <property type="match status" value="1"/>
</dbReference>
<feature type="region of interest" description="Disordered" evidence="1">
    <location>
        <begin position="367"/>
        <end position="402"/>
    </location>
</feature>
<evidence type="ECO:0000313" key="3">
    <source>
        <dbReference type="RefSeq" id="XP_008228190.1"/>
    </source>
</evidence>
<name>A0ABM0NQ88_PRUMU</name>
<dbReference type="Gene3D" id="2.120.10.80">
    <property type="entry name" value="Kelch-type beta propeller"/>
    <property type="match status" value="1"/>
</dbReference>
<sequence>MEGGDYKSLLVLVTSYSSRYHGEIYEVKIQKGSGQIMGGVRGAIGDEYGKDQAPLRPVTTFFNKNTYSIPDSCLCDATDLFGGSKLYLLFREGMQANPPHSVMTPDSLKGYVFDIQNKSFSTFQGPRVPKPLGNVISAYEKLYHLAIPVTSPHEPNDPESVFERYDPLNDSWEFLPPVPSVISDKRVEIVGYAVYNHHILLSLTCGPGYEFLAFHVRTQKWVHVKVEKSHRMACSHFPFRGRAVVLGDRMYASSYSFGVVLEFSFDCEAYSLTPKLVFPRFKRMHLANMDIGVQTEYLVHLGGWDFCFVQTAYDYKRIDRQPLWITTFRIIVGSGGSSNIEILHSTIRDVYIHGGWHVHVNFSFTPEHQREEEETRRQGKDAKGLKGKVWRITSSSQKKKIK</sequence>
<evidence type="ECO:0000256" key="1">
    <source>
        <dbReference type="SAM" id="MobiDB-lite"/>
    </source>
</evidence>
<gene>
    <name evidence="3" type="primary">LOC103327628</name>
</gene>
<keyword evidence="2" id="KW-1185">Reference proteome</keyword>
<reference evidence="2" key="1">
    <citation type="journal article" date="2012" name="Nat. Commun.">
        <title>The genome of Prunus mume.</title>
        <authorList>
            <person name="Zhang Q."/>
            <person name="Chen W."/>
            <person name="Sun L."/>
            <person name="Zhao F."/>
            <person name="Huang B."/>
            <person name="Yang W."/>
            <person name="Tao Y."/>
            <person name="Wang J."/>
            <person name="Yuan Z."/>
            <person name="Fan G."/>
            <person name="Xing Z."/>
            <person name="Han C."/>
            <person name="Pan H."/>
            <person name="Zhong X."/>
            <person name="Shi W."/>
            <person name="Liang X."/>
            <person name="Du D."/>
            <person name="Sun F."/>
            <person name="Xu Z."/>
            <person name="Hao R."/>
            <person name="Lv T."/>
            <person name="Lv Y."/>
            <person name="Zheng Z."/>
            <person name="Sun M."/>
            <person name="Luo L."/>
            <person name="Cai M."/>
            <person name="Gao Y."/>
            <person name="Wang J."/>
            <person name="Yin Y."/>
            <person name="Xu X."/>
            <person name="Cheng T."/>
            <person name="Wang J."/>
        </authorList>
    </citation>
    <scope>NUCLEOTIDE SEQUENCE [LARGE SCALE GENOMIC DNA]</scope>
</reference>
<evidence type="ECO:0000313" key="2">
    <source>
        <dbReference type="Proteomes" id="UP000694861"/>
    </source>
</evidence>